<evidence type="ECO:0000313" key="1">
    <source>
        <dbReference type="EMBL" id="OHA62565.1"/>
    </source>
</evidence>
<dbReference type="Proteomes" id="UP000177140">
    <property type="component" value="Unassembled WGS sequence"/>
</dbReference>
<proteinExistence type="predicted"/>
<dbReference type="InterPro" id="IPR024036">
    <property type="entry name" value="tRNA-dHydroUridine_Synthase_C"/>
</dbReference>
<gene>
    <name evidence="1" type="ORF">A2556_01785</name>
</gene>
<comment type="caution">
    <text evidence="1">The sequence shown here is derived from an EMBL/GenBank/DDBJ whole genome shotgun (WGS) entry which is preliminary data.</text>
</comment>
<protein>
    <submittedName>
        <fullName evidence="1">Uncharacterized protein</fullName>
    </submittedName>
</protein>
<evidence type="ECO:0000313" key="2">
    <source>
        <dbReference type="Proteomes" id="UP000177140"/>
    </source>
</evidence>
<organism evidence="1 2">
    <name type="scientific">Candidatus Vogelbacteria bacterium RIFOXYD2_FULL_44_9</name>
    <dbReference type="NCBI Taxonomy" id="1802441"/>
    <lineage>
        <taxon>Bacteria</taxon>
        <taxon>Candidatus Vogeliibacteriota</taxon>
    </lineage>
</organism>
<dbReference type="EMBL" id="MHTM01000010">
    <property type="protein sequence ID" value="OHA62565.1"/>
    <property type="molecule type" value="Genomic_DNA"/>
</dbReference>
<dbReference type="AlphaFoldDB" id="A0A1G2QPK7"/>
<sequence length="62" mass="6932">MYGPGNFNTKNFGGHTKNFAVMKKHFKAYVSGFAGASDLRAKLMASENSQEVEKIIRNFEIC</sequence>
<accession>A0A1G2QPK7</accession>
<reference evidence="1 2" key="1">
    <citation type="journal article" date="2016" name="Nat. Commun.">
        <title>Thousands of microbial genomes shed light on interconnected biogeochemical processes in an aquifer system.</title>
        <authorList>
            <person name="Anantharaman K."/>
            <person name="Brown C.T."/>
            <person name="Hug L.A."/>
            <person name="Sharon I."/>
            <person name="Castelle C.J."/>
            <person name="Probst A.J."/>
            <person name="Thomas B.C."/>
            <person name="Singh A."/>
            <person name="Wilkins M.J."/>
            <person name="Karaoz U."/>
            <person name="Brodie E.L."/>
            <person name="Williams K.H."/>
            <person name="Hubbard S.S."/>
            <person name="Banfield J.F."/>
        </authorList>
    </citation>
    <scope>NUCLEOTIDE SEQUENCE [LARGE SCALE GENOMIC DNA]</scope>
</reference>
<name>A0A1G2QPK7_9BACT</name>
<dbReference type="GO" id="GO:0016491">
    <property type="term" value="F:oxidoreductase activity"/>
    <property type="evidence" value="ECO:0007669"/>
    <property type="project" value="InterPro"/>
</dbReference>
<dbReference type="Gene3D" id="1.10.1200.80">
    <property type="entry name" value="Putative flavin oxidoreducatase, domain 2"/>
    <property type="match status" value="1"/>
</dbReference>